<gene>
    <name evidence="12 15" type="primary">metG</name>
    <name evidence="15" type="ORF">M9B40_03040</name>
</gene>
<keyword evidence="9 12" id="KW-0648">Protein biosynthesis</keyword>
<keyword evidence="6 12" id="KW-0547">Nucleotide-binding</keyword>
<dbReference type="InterPro" id="IPR015413">
    <property type="entry name" value="Methionyl/Leucyl_tRNA_Synth"/>
</dbReference>
<keyword evidence="7 12" id="KW-0862">Zinc</keyword>
<comment type="cofactor">
    <cofactor evidence="12">
        <name>Zn(2+)</name>
        <dbReference type="ChEBI" id="CHEBI:29105"/>
    </cofactor>
    <text evidence="12">Binds 1 zinc ion per subunit.</text>
</comment>
<evidence type="ECO:0000256" key="9">
    <source>
        <dbReference type="ARBA" id="ARBA00022917"/>
    </source>
</evidence>
<dbReference type="InterPro" id="IPR041872">
    <property type="entry name" value="Anticodon_Met"/>
</dbReference>
<keyword evidence="4 12" id="KW-0963">Cytoplasm</keyword>
<dbReference type="NCBIfam" id="NF001100">
    <property type="entry name" value="PRK00133.1"/>
    <property type="match status" value="1"/>
</dbReference>
<dbReference type="Gene3D" id="1.10.730.10">
    <property type="entry name" value="Isoleucyl-tRNA Synthetase, Domain 1"/>
    <property type="match status" value="1"/>
</dbReference>
<dbReference type="GO" id="GO:0046872">
    <property type="term" value="F:metal ion binding"/>
    <property type="evidence" value="ECO:0007669"/>
    <property type="project" value="UniProtKB-KW"/>
</dbReference>
<evidence type="ECO:0000256" key="7">
    <source>
        <dbReference type="ARBA" id="ARBA00022833"/>
    </source>
</evidence>
<dbReference type="SUPFAM" id="SSF47323">
    <property type="entry name" value="Anticodon-binding domain of a subclass of class I aminoacyl-tRNA synthetases"/>
    <property type="match status" value="1"/>
</dbReference>
<evidence type="ECO:0000256" key="3">
    <source>
        <dbReference type="ARBA" id="ARBA00008258"/>
    </source>
</evidence>
<evidence type="ECO:0000256" key="8">
    <source>
        <dbReference type="ARBA" id="ARBA00022840"/>
    </source>
</evidence>
<dbReference type="NCBIfam" id="TIGR00398">
    <property type="entry name" value="metG"/>
    <property type="match status" value="1"/>
</dbReference>
<dbReference type="EC" id="6.1.1.10" evidence="12"/>
<feature type="binding site" evidence="12">
    <location>
        <position position="157"/>
    </location>
    <ligand>
        <name>Zn(2+)</name>
        <dbReference type="ChEBI" id="CHEBI:29105"/>
    </ligand>
</feature>
<evidence type="ECO:0000256" key="11">
    <source>
        <dbReference type="ARBA" id="ARBA00047364"/>
    </source>
</evidence>
<evidence type="ECO:0000256" key="2">
    <source>
        <dbReference type="ARBA" id="ARBA00004496"/>
    </source>
</evidence>
<dbReference type="InterPro" id="IPR023458">
    <property type="entry name" value="Met-tRNA_ligase_1"/>
</dbReference>
<dbReference type="InterPro" id="IPR009080">
    <property type="entry name" value="tRNAsynth_Ia_anticodon-bd"/>
</dbReference>
<dbReference type="InterPro" id="IPR014758">
    <property type="entry name" value="Met-tRNA_synth"/>
</dbReference>
<dbReference type="SUPFAM" id="SSF52374">
    <property type="entry name" value="Nucleotidylyl transferase"/>
    <property type="match status" value="1"/>
</dbReference>
<dbReference type="InterPro" id="IPR029038">
    <property type="entry name" value="MetRS_Zn"/>
</dbReference>
<dbReference type="InterPro" id="IPR001412">
    <property type="entry name" value="aa-tRNA-synth_I_CS"/>
</dbReference>
<dbReference type="GO" id="GO:0005829">
    <property type="term" value="C:cytosol"/>
    <property type="evidence" value="ECO:0007669"/>
    <property type="project" value="TreeGrafter"/>
</dbReference>
<feature type="domain" description="Methionyl-tRNA synthetase anticodon-binding" evidence="14">
    <location>
        <begin position="404"/>
        <end position="513"/>
    </location>
</feature>
<reference evidence="15" key="1">
    <citation type="submission" date="2022-05" db="EMBL/GenBank/DDBJ databases">
        <title>Single-amplified genomics reveal most streamlined microbe among free-living bacteria.</title>
        <authorList>
            <person name="Roda-Garcia J."/>
            <person name="Haro-Moreno J.M."/>
            <person name="Rodriguez-Valera F."/>
            <person name="Almagro-Moreno S."/>
            <person name="Lopez-Perez M."/>
        </authorList>
    </citation>
    <scope>NUCLEOTIDE SEQUENCE</scope>
    <source>
        <strain evidence="15">TMED112-D2-2</strain>
    </source>
</reference>
<dbReference type="Gene3D" id="2.20.28.20">
    <property type="entry name" value="Methionyl-tRNA synthetase, Zn-domain"/>
    <property type="match status" value="1"/>
</dbReference>
<comment type="subunit">
    <text evidence="12">Monomer.</text>
</comment>
<dbReference type="AlphaFoldDB" id="A0A9Q8TXQ9"/>
<evidence type="ECO:0000256" key="5">
    <source>
        <dbReference type="ARBA" id="ARBA00022598"/>
    </source>
</evidence>
<dbReference type="PANTHER" id="PTHR45765">
    <property type="entry name" value="METHIONINE--TRNA LIGASE"/>
    <property type="match status" value="1"/>
</dbReference>
<feature type="short sequence motif" description="'KMSKS' region" evidence="12">
    <location>
        <begin position="323"/>
        <end position="327"/>
    </location>
</feature>
<feature type="binding site" evidence="12">
    <location>
        <position position="141"/>
    </location>
    <ligand>
        <name>Zn(2+)</name>
        <dbReference type="ChEBI" id="CHEBI:29105"/>
    </ligand>
</feature>
<evidence type="ECO:0000256" key="4">
    <source>
        <dbReference type="ARBA" id="ARBA00022490"/>
    </source>
</evidence>
<evidence type="ECO:0000256" key="1">
    <source>
        <dbReference type="ARBA" id="ARBA00003314"/>
    </source>
</evidence>
<comment type="similarity">
    <text evidence="3 12">Belongs to the class-I aminoacyl-tRNA synthetase family. MetG type 1 subfamily.</text>
</comment>
<keyword evidence="12" id="KW-0479">Metal-binding</keyword>
<dbReference type="EMBL" id="CP097966">
    <property type="protein sequence ID" value="URQ62721.1"/>
    <property type="molecule type" value="Genomic_DNA"/>
</dbReference>
<evidence type="ECO:0000313" key="16">
    <source>
        <dbReference type="Proteomes" id="UP001056381"/>
    </source>
</evidence>
<evidence type="ECO:0000256" key="10">
    <source>
        <dbReference type="ARBA" id="ARBA00023146"/>
    </source>
</evidence>
<organism evidence="15 16">
    <name type="scientific">SAR86 cluster bacterium</name>
    <dbReference type="NCBI Taxonomy" id="2030880"/>
    <lineage>
        <taxon>Bacteria</taxon>
        <taxon>Pseudomonadati</taxon>
        <taxon>Pseudomonadota</taxon>
        <taxon>Gammaproteobacteria</taxon>
        <taxon>SAR86 cluster</taxon>
    </lineage>
</organism>
<feature type="domain" description="Methionyl/Leucyl tRNA synthetase" evidence="13">
    <location>
        <begin position="3"/>
        <end position="387"/>
    </location>
</feature>
<evidence type="ECO:0000256" key="12">
    <source>
        <dbReference type="HAMAP-Rule" id="MF_00098"/>
    </source>
</evidence>
<evidence type="ECO:0000256" key="6">
    <source>
        <dbReference type="ARBA" id="ARBA00022741"/>
    </source>
</evidence>
<sequence>MRYLITSALPYANAPLHIGHVLEIVQTDVWVRSLKLAGNEVFYYCASDTHGTPIMLKAQELNTTPEELSKKYKKLHSDTYKSYNVDLNNFHTTHSKENKELTEHFFNSAFEKGDIYTKEIEQLFDEQKNIFLSDRFVKGECPSCGAKDQYGDACEVCGKTYDALDLKNPYSTLSKSEPVIKKSKHYFFKLNNFKEFLNETVSEISNQTPIKEKLKEWFDSGLKDWDISRDEPYFGFKIPNEDSKYLYVWLDAPIGYLSSIKNWCDNNNIDFNDFINDSKIVHFIGKDIVYFHLLFWPATLKAANFPIPNEVYVHGFLTVEGEKMSKSKGNFILADDALNYAEADFFRYYFSSKLNRDISDINFSIDDFIQKINSDLIGKYINIPSRTLNFINKFNNSQVKKGCNTLTASFRNKYDQVIVYLSEKEYSKALKEIMDIADSTNTYISNEEPWNKAKNEQIDECISVCSEALNVFKDLNILISAIIPTTADKIFSLLNINKQNYSNLCEDSLNDVNEFKPLLKRLEKDNFEGILNNNE</sequence>
<name>A0A9Q8TXQ9_9GAMM</name>
<dbReference type="InterPro" id="IPR014729">
    <property type="entry name" value="Rossmann-like_a/b/a_fold"/>
</dbReference>
<dbReference type="GO" id="GO:0006431">
    <property type="term" value="P:methionyl-tRNA aminoacylation"/>
    <property type="evidence" value="ECO:0007669"/>
    <property type="project" value="UniProtKB-UniRule"/>
</dbReference>
<keyword evidence="8 12" id="KW-0067">ATP-binding</keyword>
<keyword evidence="10 12" id="KW-0030">Aminoacyl-tRNA synthetase</keyword>
<dbReference type="PROSITE" id="PS00178">
    <property type="entry name" value="AA_TRNA_LIGASE_I"/>
    <property type="match status" value="1"/>
</dbReference>
<dbReference type="CDD" id="cd07957">
    <property type="entry name" value="Anticodon_Ia_Met"/>
    <property type="match status" value="1"/>
</dbReference>
<feature type="binding site" evidence="12">
    <location>
        <position position="326"/>
    </location>
    <ligand>
        <name>ATP</name>
        <dbReference type="ChEBI" id="CHEBI:30616"/>
    </ligand>
</feature>
<dbReference type="SUPFAM" id="SSF57770">
    <property type="entry name" value="Methionyl-tRNA synthetase (MetRS), Zn-domain"/>
    <property type="match status" value="1"/>
</dbReference>
<dbReference type="Pfam" id="PF09334">
    <property type="entry name" value="tRNA-synt_1g"/>
    <property type="match status" value="1"/>
</dbReference>
<protein>
    <recommendedName>
        <fullName evidence="12">Methionine--tRNA ligase</fullName>
        <ecNumber evidence="12">6.1.1.10</ecNumber>
    </recommendedName>
    <alternativeName>
        <fullName evidence="12">Methionyl-tRNA synthetase</fullName>
        <shortName evidence="12">MetRS</shortName>
    </alternativeName>
</protein>
<dbReference type="Proteomes" id="UP001056381">
    <property type="component" value="Chromosome"/>
</dbReference>
<evidence type="ECO:0000259" key="14">
    <source>
        <dbReference type="Pfam" id="PF19303"/>
    </source>
</evidence>
<dbReference type="PRINTS" id="PR01041">
    <property type="entry name" value="TRNASYNTHMET"/>
</dbReference>
<comment type="subcellular location">
    <subcellularLocation>
        <location evidence="2 12">Cytoplasm</location>
    </subcellularLocation>
</comment>
<dbReference type="CDD" id="cd00814">
    <property type="entry name" value="MetRS_core"/>
    <property type="match status" value="1"/>
</dbReference>
<evidence type="ECO:0000259" key="13">
    <source>
        <dbReference type="Pfam" id="PF09334"/>
    </source>
</evidence>
<comment type="function">
    <text evidence="1 12">Is required not only for elongation of protein synthesis but also for the initiation of all mRNA translation through initiator tRNA(fMet) aminoacylation.</text>
</comment>
<dbReference type="HAMAP" id="MF_00098">
    <property type="entry name" value="Met_tRNA_synth_type1"/>
    <property type="match status" value="1"/>
</dbReference>
<feature type="binding site" evidence="12">
    <location>
        <position position="154"/>
    </location>
    <ligand>
        <name>Zn(2+)</name>
        <dbReference type="ChEBI" id="CHEBI:29105"/>
    </ligand>
</feature>
<feature type="binding site" evidence="12">
    <location>
        <position position="144"/>
    </location>
    <ligand>
        <name>Zn(2+)</name>
        <dbReference type="ChEBI" id="CHEBI:29105"/>
    </ligand>
</feature>
<feature type="short sequence motif" description="'HIGH' region" evidence="12">
    <location>
        <begin position="10"/>
        <end position="20"/>
    </location>
</feature>
<keyword evidence="16" id="KW-1185">Reference proteome</keyword>
<dbReference type="Gene3D" id="3.40.50.620">
    <property type="entry name" value="HUPs"/>
    <property type="match status" value="1"/>
</dbReference>
<dbReference type="InterPro" id="IPR033911">
    <property type="entry name" value="MetRS_core"/>
</dbReference>
<proteinExistence type="inferred from homology"/>
<dbReference type="GO" id="GO:0004825">
    <property type="term" value="F:methionine-tRNA ligase activity"/>
    <property type="evidence" value="ECO:0007669"/>
    <property type="project" value="UniProtKB-UniRule"/>
</dbReference>
<dbReference type="Pfam" id="PF19303">
    <property type="entry name" value="Anticodon_3"/>
    <property type="match status" value="1"/>
</dbReference>
<keyword evidence="5 12" id="KW-0436">Ligase</keyword>
<dbReference type="PANTHER" id="PTHR45765:SF1">
    <property type="entry name" value="METHIONINE--TRNA LIGASE, CYTOPLASMIC"/>
    <property type="match status" value="1"/>
</dbReference>
<dbReference type="GO" id="GO:0005524">
    <property type="term" value="F:ATP binding"/>
    <property type="evidence" value="ECO:0007669"/>
    <property type="project" value="UniProtKB-UniRule"/>
</dbReference>
<evidence type="ECO:0000313" key="15">
    <source>
        <dbReference type="EMBL" id="URQ62721.1"/>
    </source>
</evidence>
<accession>A0A9Q8TXQ9</accession>
<dbReference type="FunFam" id="2.20.28.20:FF:000001">
    <property type="entry name" value="Methionine--tRNA ligase"/>
    <property type="match status" value="1"/>
</dbReference>
<comment type="catalytic activity">
    <reaction evidence="11 12">
        <text>tRNA(Met) + L-methionine + ATP = L-methionyl-tRNA(Met) + AMP + diphosphate</text>
        <dbReference type="Rhea" id="RHEA:13481"/>
        <dbReference type="Rhea" id="RHEA-COMP:9667"/>
        <dbReference type="Rhea" id="RHEA-COMP:9698"/>
        <dbReference type="ChEBI" id="CHEBI:30616"/>
        <dbReference type="ChEBI" id="CHEBI:33019"/>
        <dbReference type="ChEBI" id="CHEBI:57844"/>
        <dbReference type="ChEBI" id="CHEBI:78442"/>
        <dbReference type="ChEBI" id="CHEBI:78530"/>
        <dbReference type="ChEBI" id="CHEBI:456215"/>
        <dbReference type="EC" id="6.1.1.10"/>
    </reaction>
</comment>